<gene>
    <name evidence="6" type="ORF">ACFP90_17115</name>
</gene>
<dbReference type="NCBIfam" id="TIGR02532">
    <property type="entry name" value="IV_pilin_GFxxxE"/>
    <property type="match status" value="1"/>
</dbReference>
<comment type="caution">
    <text evidence="6">The sequence shown here is derived from an EMBL/GenBank/DDBJ whole genome shotgun (WGS) entry which is preliminary data.</text>
</comment>
<dbReference type="EMBL" id="JBHSWB010000001">
    <property type="protein sequence ID" value="MFC6661857.1"/>
    <property type="molecule type" value="Genomic_DNA"/>
</dbReference>
<keyword evidence="3" id="KW-0574">Periplasm</keyword>
<name>A0ABW1ZNI3_9DEIO</name>
<accession>A0ABW1ZNI3</accession>
<evidence type="ECO:0000313" key="7">
    <source>
        <dbReference type="Proteomes" id="UP001596317"/>
    </source>
</evidence>
<evidence type="ECO:0000256" key="3">
    <source>
        <dbReference type="ARBA" id="ARBA00022764"/>
    </source>
</evidence>
<dbReference type="InterPro" id="IPR045584">
    <property type="entry name" value="Pilin-like"/>
</dbReference>
<evidence type="ECO:0000256" key="4">
    <source>
        <dbReference type="ARBA" id="ARBA00023237"/>
    </source>
</evidence>
<dbReference type="SUPFAM" id="SSF54523">
    <property type="entry name" value="Pili subunits"/>
    <property type="match status" value="1"/>
</dbReference>
<organism evidence="6 7">
    <name type="scientific">Deinococcus multiflagellatus</name>
    <dbReference type="NCBI Taxonomy" id="1656887"/>
    <lineage>
        <taxon>Bacteria</taxon>
        <taxon>Thermotogati</taxon>
        <taxon>Deinococcota</taxon>
        <taxon>Deinococci</taxon>
        <taxon>Deinococcales</taxon>
        <taxon>Deinococcaceae</taxon>
        <taxon>Deinococcus</taxon>
    </lineage>
</organism>
<dbReference type="RefSeq" id="WP_380057579.1">
    <property type="nucleotide sequence ID" value="NZ_JBHSWB010000001.1"/>
</dbReference>
<evidence type="ECO:0000313" key="6">
    <source>
        <dbReference type="EMBL" id="MFC6661857.1"/>
    </source>
</evidence>
<dbReference type="Proteomes" id="UP001596317">
    <property type="component" value="Unassembled WGS sequence"/>
</dbReference>
<proteinExistence type="predicted"/>
<dbReference type="Pfam" id="PF07963">
    <property type="entry name" value="N_methyl"/>
    <property type="match status" value="1"/>
</dbReference>
<keyword evidence="5" id="KW-0472">Membrane</keyword>
<comment type="subcellular location">
    <subcellularLocation>
        <location evidence="1">Cell outer membrane</location>
        <topology evidence="1">Single-pass membrane protein</topology>
    </subcellularLocation>
    <subcellularLocation>
        <location evidence="2">Periplasm</location>
    </subcellularLocation>
</comment>
<dbReference type="InterPro" id="IPR012902">
    <property type="entry name" value="N_methyl_site"/>
</dbReference>
<sequence length="144" mass="15319">MPAYGFTLIELLLSIAIIGTLASIMLPNLLTAQKRSYDTGARMCAKSLQTAQAISMVDYKTYVNLSSNATLLSDFLLNLDKSCRNPNIFVKDRAASATLASTYTFDVWDIRGSAVITATPTLVSANVPGSTPFSNTGAGGINFP</sequence>
<keyword evidence="4" id="KW-0998">Cell outer membrane</keyword>
<reference evidence="7" key="1">
    <citation type="journal article" date="2019" name="Int. J. Syst. Evol. Microbiol.">
        <title>The Global Catalogue of Microorganisms (GCM) 10K type strain sequencing project: providing services to taxonomists for standard genome sequencing and annotation.</title>
        <authorList>
            <consortium name="The Broad Institute Genomics Platform"/>
            <consortium name="The Broad Institute Genome Sequencing Center for Infectious Disease"/>
            <person name="Wu L."/>
            <person name="Ma J."/>
        </authorList>
    </citation>
    <scope>NUCLEOTIDE SEQUENCE [LARGE SCALE GENOMIC DNA]</scope>
    <source>
        <strain evidence="7">CCUG 63830</strain>
    </source>
</reference>
<evidence type="ECO:0000256" key="5">
    <source>
        <dbReference type="SAM" id="Phobius"/>
    </source>
</evidence>
<keyword evidence="5" id="KW-0812">Transmembrane</keyword>
<dbReference type="Gene3D" id="3.30.700.10">
    <property type="entry name" value="Glycoprotein, Type 4 Pilin"/>
    <property type="match status" value="1"/>
</dbReference>
<evidence type="ECO:0000256" key="1">
    <source>
        <dbReference type="ARBA" id="ARBA00004203"/>
    </source>
</evidence>
<feature type="transmembrane region" description="Helical" evidence="5">
    <location>
        <begin position="6"/>
        <end position="26"/>
    </location>
</feature>
<evidence type="ECO:0000256" key="2">
    <source>
        <dbReference type="ARBA" id="ARBA00004418"/>
    </source>
</evidence>
<protein>
    <submittedName>
        <fullName evidence="6">Type II secretion system protein</fullName>
    </submittedName>
</protein>
<keyword evidence="7" id="KW-1185">Reference proteome</keyword>
<keyword evidence="5" id="KW-1133">Transmembrane helix</keyword>